<dbReference type="EMBL" id="GG662704">
    <property type="protein sequence ID" value="EWS74458.1"/>
    <property type="molecule type" value="Genomic_DNA"/>
</dbReference>
<keyword evidence="3" id="KW-1185">Reference proteome</keyword>
<feature type="transmembrane region" description="Helical" evidence="1">
    <location>
        <begin position="77"/>
        <end position="107"/>
    </location>
</feature>
<name>W7XCY7_TETTS</name>
<accession>W7XCY7</accession>
<keyword evidence="1" id="KW-0472">Membrane</keyword>
<evidence type="ECO:0000313" key="3">
    <source>
        <dbReference type="Proteomes" id="UP000009168"/>
    </source>
</evidence>
<evidence type="ECO:0000313" key="2">
    <source>
        <dbReference type="EMBL" id="EWS74458.1"/>
    </source>
</evidence>
<organism evidence="2 3">
    <name type="scientific">Tetrahymena thermophila (strain SB210)</name>
    <dbReference type="NCBI Taxonomy" id="312017"/>
    <lineage>
        <taxon>Eukaryota</taxon>
        <taxon>Sar</taxon>
        <taxon>Alveolata</taxon>
        <taxon>Ciliophora</taxon>
        <taxon>Intramacronucleata</taxon>
        <taxon>Oligohymenophorea</taxon>
        <taxon>Hymenostomatida</taxon>
        <taxon>Tetrahymenina</taxon>
        <taxon>Tetrahymenidae</taxon>
        <taxon>Tetrahymena</taxon>
    </lineage>
</organism>
<keyword evidence="1 2" id="KW-0812">Transmembrane</keyword>
<dbReference type="Proteomes" id="UP000009168">
    <property type="component" value="Unassembled WGS sequence"/>
</dbReference>
<dbReference type="InParanoid" id="W7XCY7"/>
<dbReference type="GeneID" id="24437144"/>
<protein>
    <submittedName>
        <fullName evidence="2">Transmembrane protein, putative</fullName>
    </submittedName>
</protein>
<evidence type="ECO:0000256" key="1">
    <source>
        <dbReference type="SAM" id="Phobius"/>
    </source>
</evidence>
<reference evidence="3" key="1">
    <citation type="journal article" date="2006" name="PLoS Biol.">
        <title>Macronuclear genome sequence of the ciliate Tetrahymena thermophila, a model eukaryote.</title>
        <authorList>
            <person name="Eisen J.A."/>
            <person name="Coyne R.S."/>
            <person name="Wu M."/>
            <person name="Wu D."/>
            <person name="Thiagarajan M."/>
            <person name="Wortman J.R."/>
            <person name="Badger J.H."/>
            <person name="Ren Q."/>
            <person name="Amedeo P."/>
            <person name="Jones K.M."/>
            <person name="Tallon L.J."/>
            <person name="Delcher A.L."/>
            <person name="Salzberg S.L."/>
            <person name="Silva J.C."/>
            <person name="Haas B.J."/>
            <person name="Majoros W.H."/>
            <person name="Farzad M."/>
            <person name="Carlton J.M."/>
            <person name="Smith R.K. Jr."/>
            <person name="Garg J."/>
            <person name="Pearlman R.E."/>
            <person name="Karrer K.M."/>
            <person name="Sun L."/>
            <person name="Manning G."/>
            <person name="Elde N.C."/>
            <person name="Turkewitz A.P."/>
            <person name="Asai D.J."/>
            <person name="Wilkes D.E."/>
            <person name="Wang Y."/>
            <person name="Cai H."/>
            <person name="Collins K."/>
            <person name="Stewart B.A."/>
            <person name="Lee S.R."/>
            <person name="Wilamowska K."/>
            <person name="Weinberg Z."/>
            <person name="Ruzzo W.L."/>
            <person name="Wloga D."/>
            <person name="Gaertig J."/>
            <person name="Frankel J."/>
            <person name="Tsao C.-C."/>
            <person name="Gorovsky M.A."/>
            <person name="Keeling P.J."/>
            <person name="Waller R.F."/>
            <person name="Patron N.J."/>
            <person name="Cherry J.M."/>
            <person name="Stover N.A."/>
            <person name="Krieger C.J."/>
            <person name="del Toro C."/>
            <person name="Ryder H.F."/>
            <person name="Williamson S.C."/>
            <person name="Barbeau R.A."/>
            <person name="Hamilton E.P."/>
            <person name="Orias E."/>
        </authorList>
    </citation>
    <scope>NUCLEOTIDE SEQUENCE [LARGE SCALE GENOMIC DNA]</scope>
    <source>
        <strain evidence="3">SB210</strain>
    </source>
</reference>
<proteinExistence type="predicted"/>
<dbReference type="KEGG" id="tet:TTHERM_000079458"/>
<dbReference type="AlphaFoldDB" id="W7XCY7"/>
<gene>
    <name evidence="2" type="ORF">TTHERM_000079458</name>
</gene>
<dbReference type="RefSeq" id="XP_012653035.1">
    <property type="nucleotide sequence ID" value="XM_012797581.1"/>
</dbReference>
<sequence length="150" mass="18393">MLKPKICIYSFKYKKKQVIKLVSLFVWQFAWILKLEPHYIHQYKHTKCYKINNEKILLFHSNKFFYNFTCKFSLKKFAFFCSFISLFIIYFLINLLVSFFVCFFIYLDKFHTLKTSKTSVNFIITKTCLDKFVEIIYSFQTQKDKHTLRE</sequence>
<keyword evidence="1" id="KW-1133">Transmembrane helix</keyword>
<feature type="transmembrane region" description="Helical" evidence="1">
    <location>
        <begin position="21"/>
        <end position="40"/>
    </location>
</feature>